<feature type="chain" id="PRO_5013148508" description="Lipoprotein" evidence="1">
    <location>
        <begin position="19"/>
        <end position="230"/>
    </location>
</feature>
<protein>
    <recommendedName>
        <fullName evidence="4">Lipoprotein</fullName>
    </recommendedName>
</protein>
<dbReference type="EMBL" id="MQWD01000001">
    <property type="protein sequence ID" value="PAP78258.1"/>
    <property type="molecule type" value="Genomic_DNA"/>
</dbReference>
<name>A0A271J4N6_9BACT</name>
<keyword evidence="3" id="KW-1185">Reference proteome</keyword>
<dbReference type="RefSeq" id="WP_095511944.1">
    <property type="nucleotide sequence ID" value="NZ_MQWD01000001.1"/>
</dbReference>
<organism evidence="2 3">
    <name type="scientific">Rubrivirga marina</name>
    <dbReference type="NCBI Taxonomy" id="1196024"/>
    <lineage>
        <taxon>Bacteria</taxon>
        <taxon>Pseudomonadati</taxon>
        <taxon>Rhodothermota</taxon>
        <taxon>Rhodothermia</taxon>
        <taxon>Rhodothermales</taxon>
        <taxon>Rubricoccaceae</taxon>
        <taxon>Rubrivirga</taxon>
    </lineage>
</organism>
<reference evidence="2 3" key="1">
    <citation type="submission" date="2016-11" db="EMBL/GenBank/DDBJ databases">
        <title>Study of marine rhodopsin-containing bacteria.</title>
        <authorList>
            <person name="Yoshizawa S."/>
            <person name="Kumagai Y."/>
            <person name="Kogure K."/>
        </authorList>
    </citation>
    <scope>NUCLEOTIDE SEQUENCE [LARGE SCALE GENOMIC DNA]</scope>
    <source>
        <strain evidence="2 3">SAORIC-28</strain>
    </source>
</reference>
<sequence length="230" mass="24290">MRTALCLLAAALVWGCDAAGPVSPDTPALSPEEEAAYAEDATVLAFRYQLQAGDRDAVEIPDALVHDLADALIRARASEEGDLILGIRARAALSPVRLLVAVDPEAAWTGAWRAGATETGDAAVDALLDRYGLSLSRYLDGLDLAVLHSPTALNTVALAGRFAAVDGVRYAEPDGLAGDGDDISAVRTDDGWVLDFSRGSGDCPAGCIERTYWTFEVEPNTVNYLGSRNR</sequence>
<gene>
    <name evidence="2" type="ORF">BSZ37_18420</name>
</gene>
<dbReference type="OrthoDB" id="1490094at2"/>
<evidence type="ECO:0000256" key="1">
    <source>
        <dbReference type="SAM" id="SignalP"/>
    </source>
</evidence>
<evidence type="ECO:0000313" key="3">
    <source>
        <dbReference type="Proteomes" id="UP000216339"/>
    </source>
</evidence>
<feature type="signal peptide" evidence="1">
    <location>
        <begin position="1"/>
        <end position="18"/>
    </location>
</feature>
<evidence type="ECO:0008006" key="4">
    <source>
        <dbReference type="Google" id="ProtNLM"/>
    </source>
</evidence>
<dbReference type="Proteomes" id="UP000216339">
    <property type="component" value="Unassembled WGS sequence"/>
</dbReference>
<dbReference type="AlphaFoldDB" id="A0A271J4N6"/>
<keyword evidence="1" id="KW-0732">Signal</keyword>
<proteinExistence type="predicted"/>
<accession>A0A271J4N6</accession>
<evidence type="ECO:0000313" key="2">
    <source>
        <dbReference type="EMBL" id="PAP78258.1"/>
    </source>
</evidence>
<comment type="caution">
    <text evidence="2">The sequence shown here is derived from an EMBL/GenBank/DDBJ whole genome shotgun (WGS) entry which is preliminary data.</text>
</comment>